<proteinExistence type="predicted"/>
<dbReference type="InterPro" id="IPR053204">
    <property type="entry name" value="Oxopyrrolidines_Biosynth-assoc"/>
</dbReference>
<dbReference type="PANTHER" id="PTHR38797">
    <property type="entry name" value="NUCLEAR PORE COMPLEX PROTEIN NUP85-RELATED"/>
    <property type="match status" value="1"/>
</dbReference>
<dbReference type="EMBL" id="CP063409">
    <property type="protein sequence ID" value="QSZ35196.1"/>
    <property type="molecule type" value="Genomic_DNA"/>
</dbReference>
<keyword evidence="2" id="KW-1185">Reference proteome</keyword>
<evidence type="ECO:0000313" key="2">
    <source>
        <dbReference type="Proteomes" id="UP000672032"/>
    </source>
</evidence>
<sequence length="365" mass="41854">MEVPSPTLSPQKAVGIPGLRRWLDLYECFDKEPSELLTQAKKEEMLDDILTFSCNCIKTALHKPQVESMEALVSIWAMFANVVQFIDWSDPFHDRLICLLLWTKEFEFLRKTVHPEEIGTRATWECHRLVEVVQNSWKELIFAPHNMVDKQCNLASFTATALAISSNDWLGIVALWYLHQALEISDLRAVRFAPVTIIWIRTAGAKLLTFSILRKKWNNENIAADALDLASMQIPGILAKLAGVTYHGFSLERWFFWKGRFERLAMNEDEETRKWASDTVGYMTQFDSMLDYGVSDEKLLEDESTLREKDENKMRRIDMGKAGKDGCGEKIIEDNSHCDGQLTVTVEIATSRENTRLSLPVRQEG</sequence>
<gene>
    <name evidence="1" type="ORF">DSL72_008063</name>
</gene>
<name>A0A8A3PJW5_9HELO</name>
<dbReference type="InterPro" id="IPR022085">
    <property type="entry name" value="OpdG"/>
</dbReference>
<dbReference type="AlphaFoldDB" id="A0A8A3PJW5"/>
<accession>A0A8A3PJW5</accession>
<dbReference type="Pfam" id="PF12311">
    <property type="entry name" value="DUF3632"/>
    <property type="match status" value="1"/>
</dbReference>
<protein>
    <submittedName>
        <fullName evidence="1">Uncharacterized protein</fullName>
    </submittedName>
</protein>
<dbReference type="PANTHER" id="PTHR38797:SF4">
    <property type="entry name" value="NUCLEAR PORE COMPLEX PROTEIN NUP85"/>
    <property type="match status" value="1"/>
</dbReference>
<evidence type="ECO:0000313" key="1">
    <source>
        <dbReference type="EMBL" id="QSZ35196.1"/>
    </source>
</evidence>
<reference evidence="1" key="1">
    <citation type="submission" date="2020-10" db="EMBL/GenBank/DDBJ databases">
        <title>Genome Sequence of Monilinia vaccinii-corymbosi Sheds Light on Mummy Berry Disease Infection of Blueberry and Mating Type.</title>
        <authorList>
            <person name="Yow A.G."/>
            <person name="Zhang Y."/>
            <person name="Bansal K."/>
            <person name="Eacker S.M."/>
            <person name="Sullivan S."/>
            <person name="Liachko I."/>
            <person name="Cubeta M.A."/>
            <person name="Rollins J.A."/>
            <person name="Ashrafi H."/>
        </authorList>
    </citation>
    <scope>NUCLEOTIDE SEQUENCE</scope>
    <source>
        <strain evidence="1">RL-1</strain>
    </source>
</reference>
<organism evidence="1 2">
    <name type="scientific">Monilinia vaccinii-corymbosi</name>
    <dbReference type="NCBI Taxonomy" id="61207"/>
    <lineage>
        <taxon>Eukaryota</taxon>
        <taxon>Fungi</taxon>
        <taxon>Dikarya</taxon>
        <taxon>Ascomycota</taxon>
        <taxon>Pezizomycotina</taxon>
        <taxon>Leotiomycetes</taxon>
        <taxon>Helotiales</taxon>
        <taxon>Sclerotiniaceae</taxon>
        <taxon>Monilinia</taxon>
    </lineage>
</organism>
<dbReference type="Proteomes" id="UP000672032">
    <property type="component" value="Chromosome 5"/>
</dbReference>
<dbReference type="OrthoDB" id="5403091at2759"/>